<name>A0A0E9WYT8_ANGAN</name>
<reference evidence="2" key="1">
    <citation type="submission" date="2014-11" db="EMBL/GenBank/DDBJ databases">
        <authorList>
            <person name="Amaro Gonzalez C."/>
        </authorList>
    </citation>
    <scope>NUCLEOTIDE SEQUENCE</scope>
</reference>
<keyword evidence="1" id="KW-0472">Membrane</keyword>
<accession>A0A0E9WYT8</accession>
<dbReference type="AlphaFoldDB" id="A0A0E9WYT8"/>
<protein>
    <submittedName>
        <fullName evidence="2">Uncharacterized protein</fullName>
    </submittedName>
</protein>
<keyword evidence="1" id="KW-1133">Transmembrane helix</keyword>
<feature type="transmembrane region" description="Helical" evidence="1">
    <location>
        <begin position="6"/>
        <end position="24"/>
    </location>
</feature>
<organism evidence="2">
    <name type="scientific">Anguilla anguilla</name>
    <name type="common">European freshwater eel</name>
    <name type="synonym">Muraena anguilla</name>
    <dbReference type="NCBI Taxonomy" id="7936"/>
    <lineage>
        <taxon>Eukaryota</taxon>
        <taxon>Metazoa</taxon>
        <taxon>Chordata</taxon>
        <taxon>Craniata</taxon>
        <taxon>Vertebrata</taxon>
        <taxon>Euteleostomi</taxon>
        <taxon>Actinopterygii</taxon>
        <taxon>Neopterygii</taxon>
        <taxon>Teleostei</taxon>
        <taxon>Anguilliformes</taxon>
        <taxon>Anguillidae</taxon>
        <taxon>Anguilla</taxon>
    </lineage>
</organism>
<keyword evidence="1" id="KW-0812">Transmembrane</keyword>
<sequence length="59" mass="7188">MFNILFIIFIGKTVYITTCVNLVMELKLRFYTQIYLCNKNHCFYILDNDPMIAFFLFLY</sequence>
<reference evidence="2" key="2">
    <citation type="journal article" date="2015" name="Fish Shellfish Immunol.">
        <title>Early steps in the European eel (Anguilla anguilla)-Vibrio vulnificus interaction in the gills: Role of the RtxA13 toxin.</title>
        <authorList>
            <person name="Callol A."/>
            <person name="Pajuelo D."/>
            <person name="Ebbesson L."/>
            <person name="Teles M."/>
            <person name="MacKenzie S."/>
            <person name="Amaro C."/>
        </authorList>
    </citation>
    <scope>NUCLEOTIDE SEQUENCE</scope>
</reference>
<proteinExistence type="predicted"/>
<evidence type="ECO:0000313" key="2">
    <source>
        <dbReference type="EMBL" id="JAH94618.1"/>
    </source>
</evidence>
<evidence type="ECO:0000256" key="1">
    <source>
        <dbReference type="SAM" id="Phobius"/>
    </source>
</evidence>
<dbReference type="EMBL" id="GBXM01013959">
    <property type="protein sequence ID" value="JAH94618.1"/>
    <property type="molecule type" value="Transcribed_RNA"/>
</dbReference>